<organism evidence="6 8">
    <name type="scientific">Schizosaccharomyces japonicus (strain yFS275 / FY16936)</name>
    <name type="common">Fission yeast</name>
    <dbReference type="NCBI Taxonomy" id="402676"/>
    <lineage>
        <taxon>Eukaryota</taxon>
        <taxon>Fungi</taxon>
        <taxon>Dikarya</taxon>
        <taxon>Ascomycota</taxon>
        <taxon>Taphrinomycotina</taxon>
        <taxon>Schizosaccharomycetes</taxon>
        <taxon>Schizosaccharomycetales</taxon>
        <taxon>Schizosaccharomycetaceae</taxon>
        <taxon>Schizosaccharomyces</taxon>
    </lineage>
</organism>
<keyword evidence="8" id="KW-1185">Reference proteome</keyword>
<dbReference type="STRING" id="402676.B6K1T4"/>
<dbReference type="InterPro" id="IPR051165">
    <property type="entry name" value="Multifunctional_ANK_Repeat"/>
</dbReference>
<feature type="region of interest" description="Disordered" evidence="4">
    <location>
        <begin position="1065"/>
        <end position="1090"/>
    </location>
</feature>
<evidence type="ECO:0000256" key="2">
    <source>
        <dbReference type="ARBA" id="ARBA00023043"/>
    </source>
</evidence>
<dbReference type="SMART" id="SM00248">
    <property type="entry name" value="ANK"/>
    <property type="match status" value="2"/>
</dbReference>
<dbReference type="GO" id="GO:0045944">
    <property type="term" value="P:positive regulation of transcription by RNA polymerase II"/>
    <property type="evidence" value="ECO:0007669"/>
    <property type="project" value="EnsemblFungi"/>
</dbReference>
<dbReference type="PROSITE" id="PS50297">
    <property type="entry name" value="ANK_REP_REGION"/>
    <property type="match status" value="2"/>
</dbReference>
<dbReference type="PANTHER" id="PTHR24123">
    <property type="entry name" value="ANKYRIN REPEAT-CONTAINING"/>
    <property type="match status" value="1"/>
</dbReference>
<dbReference type="SUPFAM" id="SSF81296">
    <property type="entry name" value="E set domains"/>
    <property type="match status" value="1"/>
</dbReference>
<dbReference type="Gene3D" id="2.60.40.10">
    <property type="entry name" value="Immunoglobulins"/>
    <property type="match status" value="1"/>
</dbReference>
<dbReference type="InterPro" id="IPR014756">
    <property type="entry name" value="Ig_E-set"/>
</dbReference>
<feature type="domain" description="IPT/TIG" evidence="5">
    <location>
        <begin position="636"/>
        <end position="721"/>
    </location>
</feature>
<dbReference type="JaponicusDB" id="SJAG_02196">
    <property type="gene designation" value="mga2"/>
</dbReference>
<feature type="repeat" description="ANK" evidence="3">
    <location>
        <begin position="837"/>
        <end position="869"/>
    </location>
</feature>
<keyword evidence="1" id="KW-0677">Repeat</keyword>
<evidence type="ECO:0000313" key="7">
    <source>
        <dbReference type="JaponicusDB" id="SJAG_02196"/>
    </source>
</evidence>
<protein>
    <submittedName>
        <fullName evidence="6">IPT/TIG ankyrin repeat protein</fullName>
    </submittedName>
</protein>
<dbReference type="VEuPathDB" id="FungiDB:SJAG_02196"/>
<feature type="compositionally biased region" description="Basic and acidic residues" evidence="4">
    <location>
        <begin position="21"/>
        <end position="37"/>
    </location>
</feature>
<dbReference type="InterPro" id="IPR002909">
    <property type="entry name" value="IPT_dom"/>
</dbReference>
<feature type="repeat" description="ANK" evidence="3">
    <location>
        <begin position="870"/>
        <end position="902"/>
    </location>
</feature>
<accession>B6K1T4</accession>
<dbReference type="InterPro" id="IPR057962">
    <property type="entry name" value="SPT23_MGA2_DBD"/>
</dbReference>
<dbReference type="CDD" id="cd00102">
    <property type="entry name" value="IPT"/>
    <property type="match status" value="1"/>
</dbReference>
<dbReference type="OrthoDB" id="71307at2759"/>
<sequence length="1090" mass="120608">MNFDLPFEQVLGDSELSILDKSSDETRVSSTRPEGRSSSEGYSFSSPEFMEGDNDALMHEFFNFDETVDSNVPSFIKPPSVFQVSSPYSLHTRDESEVQFRGLDDSFKILKQPGVDMIYENNILPGGQNLKQTTLNPSHMNLNNGSLKDGTTLGPAVKSEYSPVSAALSSTLLSPTRNIGETTDPVSLTHEVPVSSVPLQLPPQSNLSFSVDHLPAQNEQKWRSRVETNMLFELRVNTLNGPVSFDYIRLPSWAHREDKKRAFKLQLQVKPDSYLQLVPTVMVADRKAVVQTCCTRCLLRERKRNARSQPDKEKTMQAYNKLKAKERMLTDAPQEVKRQLQMDMLNLFPPLDDIDEDRMIMVFTGPEYVPLSPVGANSKMAQIYARVTCYSSHQSCPYFNIYWGLYDCNDNLVGHVLFPEPVTVLDDHKSRLQVRGDKHQTPTNNARVSDANSKSIKQQNVFPDYAQMAPTDFDQFSGSYYPEKRRRGYVESNVPMSATCIPATTNPGLISSRSSSTMSNMSLNPSLSAAPFQQHLHHISSDRDEHRPYNNHHTVVITGNRNSVNVPSDQALLNEAKAPFYTDSKLQTPVSQNAIRDGLDPQLKMAPSMGSVGPILPEMNSTYQALNQQTQGASPPPIISRIIPNRGSILGGYEVTVLGANFANGLVCVFGNTPATSTYSWSDSTIVATCPPASVPGPVKVSFQNDTLQDTNQNDVIFTYDDDLDHELYKLTLQVIGLKLTGSIQNPLTLSKRLLRSWRDEFAGFISNSLHGTQNTTHSVAQDSDDSSSSKVAIRKMLKSHKLPYSDDLEGTVFSSLNITYETEGLSASELSAENELGRSLLHMSSARGLTKVVFFLLTHGVDVNKGDSLGYTPLHYSVLFNNPEVTTILLEHDADADLLTNNGFSALELANASTKKIFLDLFESIEKSTFIDASAGADKLKSEALCDSRDSENTAFTSATEAQPDASLKSREMPKAFGFLPYDPETVSQLKDVPAMMHKAFISKLKSISLIPDEDPPPYSESVAKSEGASGSSTDSAAQSKTHDTSSVWWSLKWQSRLVGRGKMSALTPDEEQVVREQAKKLKKGVKQQ</sequence>
<reference evidence="6 8" key="1">
    <citation type="journal article" date="2011" name="Science">
        <title>Comparative functional genomics of the fission yeasts.</title>
        <authorList>
            <person name="Rhind N."/>
            <person name="Chen Z."/>
            <person name="Yassour M."/>
            <person name="Thompson D.A."/>
            <person name="Haas B.J."/>
            <person name="Habib N."/>
            <person name="Wapinski I."/>
            <person name="Roy S."/>
            <person name="Lin M.F."/>
            <person name="Heiman D.I."/>
            <person name="Young S.K."/>
            <person name="Furuya K."/>
            <person name="Guo Y."/>
            <person name="Pidoux A."/>
            <person name="Chen H.M."/>
            <person name="Robbertse B."/>
            <person name="Goldberg J.M."/>
            <person name="Aoki K."/>
            <person name="Bayne E.H."/>
            <person name="Berlin A.M."/>
            <person name="Desjardins C.A."/>
            <person name="Dobbs E."/>
            <person name="Dukaj L."/>
            <person name="Fan L."/>
            <person name="FitzGerald M.G."/>
            <person name="French C."/>
            <person name="Gujja S."/>
            <person name="Hansen K."/>
            <person name="Keifenheim D."/>
            <person name="Levin J.Z."/>
            <person name="Mosher R.A."/>
            <person name="Mueller C.A."/>
            <person name="Pfiffner J."/>
            <person name="Priest M."/>
            <person name="Russ C."/>
            <person name="Smialowska A."/>
            <person name="Swoboda P."/>
            <person name="Sykes S.M."/>
            <person name="Vaughn M."/>
            <person name="Vengrova S."/>
            <person name="Yoder R."/>
            <person name="Zeng Q."/>
            <person name="Allshire R."/>
            <person name="Baulcombe D."/>
            <person name="Birren B.W."/>
            <person name="Brown W."/>
            <person name="Ekwall K."/>
            <person name="Kellis M."/>
            <person name="Leatherwood J."/>
            <person name="Levin H."/>
            <person name="Margalit H."/>
            <person name="Martienssen R."/>
            <person name="Nieduszynski C.A."/>
            <person name="Spatafora J.W."/>
            <person name="Friedman N."/>
            <person name="Dalgaard J.Z."/>
            <person name="Baumann P."/>
            <person name="Niki H."/>
            <person name="Regev A."/>
            <person name="Nusbaum C."/>
        </authorList>
    </citation>
    <scope>NUCLEOTIDE SEQUENCE [LARGE SCALE GENOMIC DNA]</scope>
    <source>
        <strain evidence="8">yFS275 / FY16936</strain>
    </source>
</reference>
<dbReference type="Pfam" id="PF25603">
    <property type="entry name" value="SPT23_MGA2_DBD"/>
    <property type="match status" value="1"/>
</dbReference>
<evidence type="ECO:0000313" key="6">
    <source>
        <dbReference type="EMBL" id="EEB07115.1"/>
    </source>
</evidence>
<dbReference type="HOGENOM" id="CLU_284721_0_0_1"/>
<name>B6K1T4_SCHJY</name>
<dbReference type="Proteomes" id="UP000001744">
    <property type="component" value="Unassembled WGS sequence"/>
</dbReference>
<evidence type="ECO:0000256" key="4">
    <source>
        <dbReference type="SAM" id="MobiDB-lite"/>
    </source>
</evidence>
<dbReference type="SMART" id="SM00429">
    <property type="entry name" value="IPT"/>
    <property type="match status" value="1"/>
</dbReference>
<dbReference type="SUPFAM" id="SSF48403">
    <property type="entry name" value="Ankyrin repeat"/>
    <property type="match status" value="1"/>
</dbReference>
<dbReference type="PROSITE" id="PS50088">
    <property type="entry name" value="ANK_REPEAT"/>
    <property type="match status" value="2"/>
</dbReference>
<evidence type="ECO:0000256" key="1">
    <source>
        <dbReference type="ARBA" id="ARBA00022737"/>
    </source>
</evidence>
<dbReference type="PANTHER" id="PTHR24123:SF33">
    <property type="entry name" value="PROTEIN HOS4"/>
    <property type="match status" value="1"/>
</dbReference>
<keyword evidence="2 3" id="KW-0040">ANK repeat</keyword>
<evidence type="ECO:0000256" key="3">
    <source>
        <dbReference type="PROSITE-ProRule" id="PRU00023"/>
    </source>
</evidence>
<feature type="compositionally biased region" description="Polar residues" evidence="4">
    <location>
        <begin position="1030"/>
        <end position="1048"/>
    </location>
</feature>
<feature type="region of interest" description="Disordered" evidence="4">
    <location>
        <begin position="434"/>
        <end position="454"/>
    </location>
</feature>
<dbReference type="Pfam" id="PF12796">
    <property type="entry name" value="Ank_2"/>
    <property type="match status" value="1"/>
</dbReference>
<dbReference type="RefSeq" id="XP_002173408.1">
    <property type="nucleotide sequence ID" value="XM_002173372.1"/>
</dbReference>
<gene>
    <name evidence="7" type="primary">mga2</name>
    <name evidence="6" type="ORF">SJAG_02196</name>
</gene>
<feature type="region of interest" description="Disordered" evidence="4">
    <location>
        <begin position="1014"/>
        <end position="1048"/>
    </location>
</feature>
<proteinExistence type="predicted"/>
<dbReference type="Pfam" id="PF01833">
    <property type="entry name" value="TIG"/>
    <property type="match status" value="1"/>
</dbReference>
<dbReference type="EMBL" id="KE651166">
    <property type="protein sequence ID" value="EEB07115.1"/>
    <property type="molecule type" value="Genomic_DNA"/>
</dbReference>
<feature type="compositionally biased region" description="Polar residues" evidence="4">
    <location>
        <begin position="441"/>
        <end position="454"/>
    </location>
</feature>
<dbReference type="InterPro" id="IPR036770">
    <property type="entry name" value="Ankyrin_rpt-contain_sf"/>
</dbReference>
<dbReference type="Gene3D" id="1.25.40.20">
    <property type="entry name" value="Ankyrin repeat-containing domain"/>
    <property type="match status" value="1"/>
</dbReference>
<dbReference type="eggNOG" id="KOG3836">
    <property type="taxonomic scope" value="Eukaryota"/>
</dbReference>
<dbReference type="OMA" id="RVETNML"/>
<evidence type="ECO:0000313" key="8">
    <source>
        <dbReference type="Proteomes" id="UP000001744"/>
    </source>
</evidence>
<dbReference type="InterPro" id="IPR002110">
    <property type="entry name" value="Ankyrin_rpt"/>
</dbReference>
<evidence type="ECO:0000259" key="5">
    <source>
        <dbReference type="SMART" id="SM00429"/>
    </source>
</evidence>
<dbReference type="AlphaFoldDB" id="B6K1T4"/>
<dbReference type="InterPro" id="IPR013783">
    <property type="entry name" value="Ig-like_fold"/>
</dbReference>
<dbReference type="GeneID" id="7050171"/>
<feature type="region of interest" description="Disordered" evidence="4">
    <location>
        <begin position="16"/>
        <end position="49"/>
    </location>
</feature>